<feature type="non-terminal residue" evidence="5">
    <location>
        <position position="1"/>
    </location>
</feature>
<accession>A0A1B6JCT7</accession>
<name>A0A1B6JCT7_9HEMI</name>
<dbReference type="EMBL" id="GECU01027705">
    <property type="protein sequence ID" value="JAS80001.1"/>
    <property type="molecule type" value="Transcribed_RNA"/>
</dbReference>
<reference evidence="5" key="1">
    <citation type="submission" date="2015-11" db="EMBL/GenBank/DDBJ databases">
        <title>De novo transcriptome assembly of four potential Pierce s Disease insect vectors from Arizona vineyards.</title>
        <authorList>
            <person name="Tassone E.E."/>
        </authorList>
    </citation>
    <scope>NUCLEOTIDE SEQUENCE</scope>
</reference>
<proteinExistence type="predicted"/>
<evidence type="ECO:0000313" key="4">
    <source>
        <dbReference type="EMBL" id="JAS96468.1"/>
    </source>
</evidence>
<gene>
    <name evidence="5" type="ORF">g.29218</name>
    <name evidence="4" type="ORF">g.29220</name>
    <name evidence="3" type="ORF">g.29221</name>
    <name evidence="2" type="ORF">g.29223</name>
</gene>
<sequence length="315" mass="35985">LIALMLIMVAGIDKADLKQTVVWLCIVASVSAYRRKTGKKIQISVEVPDEETLNLPLIRHDGWVDPCFYSTMDSVLEVWKNSRAQYKKGSNSLMSLFINKCFSSPTSWDDRDADKNRKPFINIESDSHQIRDEVASAVSKALKGQLLTNPPRCLRPVWYIYGDRRHGLHRPYIALGMYGSSHAVKVSWVRKPVVMTGDELFRYWYDLVAATITGLFPRDAVPPPNSTVYRFPQDLILPDLTVFVTSHHLPAHSGEDKSLEENRSLDWKSRYTSTFLNFPNADIHEVKYNGLENVTQTTIQLVQSQLGQRFKLEIQ</sequence>
<dbReference type="EMBL" id="GECU01027586">
    <property type="protein sequence ID" value="JAS80120.1"/>
    <property type="molecule type" value="Transcribed_RNA"/>
</dbReference>
<evidence type="ECO:0000313" key="5">
    <source>
        <dbReference type="EMBL" id="JAS96928.1"/>
    </source>
</evidence>
<feature type="chain" id="PRO_5008585815" evidence="1">
    <location>
        <begin position="18"/>
        <end position="315"/>
    </location>
</feature>
<feature type="signal peptide" evidence="1">
    <location>
        <begin position="1"/>
        <end position="17"/>
    </location>
</feature>
<evidence type="ECO:0000313" key="3">
    <source>
        <dbReference type="EMBL" id="JAS80120.1"/>
    </source>
</evidence>
<evidence type="ECO:0000256" key="1">
    <source>
        <dbReference type="SAM" id="SignalP"/>
    </source>
</evidence>
<evidence type="ECO:0000313" key="2">
    <source>
        <dbReference type="EMBL" id="JAS80001.1"/>
    </source>
</evidence>
<dbReference type="AlphaFoldDB" id="A0A1B6JCT7"/>
<keyword evidence="1" id="KW-0732">Signal</keyword>
<organism evidence="5">
    <name type="scientific">Homalodisca liturata</name>
    <dbReference type="NCBI Taxonomy" id="320908"/>
    <lineage>
        <taxon>Eukaryota</taxon>
        <taxon>Metazoa</taxon>
        <taxon>Ecdysozoa</taxon>
        <taxon>Arthropoda</taxon>
        <taxon>Hexapoda</taxon>
        <taxon>Insecta</taxon>
        <taxon>Pterygota</taxon>
        <taxon>Neoptera</taxon>
        <taxon>Paraneoptera</taxon>
        <taxon>Hemiptera</taxon>
        <taxon>Auchenorrhyncha</taxon>
        <taxon>Membracoidea</taxon>
        <taxon>Cicadellidae</taxon>
        <taxon>Cicadellinae</taxon>
        <taxon>Proconiini</taxon>
        <taxon>Homalodisca</taxon>
    </lineage>
</organism>
<dbReference type="EMBL" id="GECU01010778">
    <property type="protein sequence ID" value="JAS96928.1"/>
    <property type="molecule type" value="Transcribed_RNA"/>
</dbReference>
<protein>
    <submittedName>
        <fullName evidence="5">Uncharacterized protein</fullName>
    </submittedName>
</protein>
<dbReference type="EMBL" id="GECU01011238">
    <property type="protein sequence ID" value="JAS96468.1"/>
    <property type="molecule type" value="Transcribed_RNA"/>
</dbReference>